<reference evidence="2" key="1">
    <citation type="submission" date="2024-02" db="UniProtKB">
        <authorList>
            <consortium name="WormBaseParasite"/>
        </authorList>
    </citation>
    <scope>IDENTIFICATION</scope>
</reference>
<keyword evidence="1" id="KW-1185">Reference proteome</keyword>
<dbReference type="AlphaFoldDB" id="A0AAF5DIG8"/>
<organism evidence="1 2">
    <name type="scientific">Strongyloides stercoralis</name>
    <name type="common">Threadworm</name>
    <dbReference type="NCBI Taxonomy" id="6248"/>
    <lineage>
        <taxon>Eukaryota</taxon>
        <taxon>Metazoa</taxon>
        <taxon>Ecdysozoa</taxon>
        <taxon>Nematoda</taxon>
        <taxon>Chromadorea</taxon>
        <taxon>Rhabditida</taxon>
        <taxon>Tylenchina</taxon>
        <taxon>Panagrolaimomorpha</taxon>
        <taxon>Strongyloidoidea</taxon>
        <taxon>Strongyloididae</taxon>
        <taxon>Strongyloides</taxon>
    </lineage>
</organism>
<dbReference type="WBParaSite" id="TCONS_00013430.p1">
    <property type="protein sequence ID" value="TCONS_00013430.p1"/>
    <property type="gene ID" value="XLOC_009332"/>
</dbReference>
<protein>
    <submittedName>
        <fullName evidence="2">Uncharacterized protein</fullName>
    </submittedName>
</protein>
<evidence type="ECO:0000313" key="2">
    <source>
        <dbReference type="WBParaSite" id="TCONS_00013430.p1"/>
    </source>
</evidence>
<proteinExistence type="predicted"/>
<accession>A0AAF5DIG8</accession>
<sequence length="109" mass="12790">MLAKESIQTIMKNAKKLKLEIRKKPIKYDKITKAIINIRMYLSNKYGEWTKALQYSKEIIKYSDDIEPIRLLSDNINSKKLLLIIAALEEQISLNKKFNTVKIKKYGTK</sequence>
<name>A0AAF5DIG8_STRER</name>
<evidence type="ECO:0000313" key="1">
    <source>
        <dbReference type="Proteomes" id="UP000035681"/>
    </source>
</evidence>
<dbReference type="Proteomes" id="UP000035681">
    <property type="component" value="Unplaced"/>
</dbReference>